<comment type="subcellular location">
    <subcellularLocation>
        <location evidence="1">Cell membrane</location>
        <topology evidence="1">Multi-pass membrane protein</topology>
    </subcellularLocation>
</comment>
<evidence type="ECO:0000259" key="8">
    <source>
        <dbReference type="Pfam" id="PF04239"/>
    </source>
</evidence>
<evidence type="ECO:0000256" key="1">
    <source>
        <dbReference type="ARBA" id="ARBA00004651"/>
    </source>
</evidence>
<dbReference type="Proteomes" id="UP000236023">
    <property type="component" value="Unassembled WGS sequence"/>
</dbReference>
<proteinExistence type="inferred from homology"/>
<keyword evidence="3" id="KW-1003">Cell membrane</keyword>
<evidence type="ECO:0000259" key="9">
    <source>
        <dbReference type="Pfam" id="PF20730"/>
    </source>
</evidence>
<sequence>MDSVLRAAAIYLILLVLFRIAGRRTLSEITNFDFVLLLIIGEATQQALLGDDFSVTNAMLVICSLVAINIFLSLIKQWSPSVAKYLDGEPMILVEYGKTIKPRLARARVDESDILEAARSTQGLESLAQIKFAILERNGKISIIPQE</sequence>
<dbReference type="EMBL" id="POUT01000004">
    <property type="protein sequence ID" value="PNG09910.1"/>
    <property type="molecule type" value="Genomic_DNA"/>
</dbReference>
<accession>A0A2N8T586</accession>
<dbReference type="PANTHER" id="PTHR34582">
    <property type="entry name" value="UPF0702 TRANSMEMBRANE PROTEIN YCAP"/>
    <property type="match status" value="1"/>
</dbReference>
<evidence type="ECO:0000256" key="7">
    <source>
        <dbReference type="SAM" id="Phobius"/>
    </source>
</evidence>
<feature type="domain" description="YetF C-terminal" evidence="8">
    <location>
        <begin position="79"/>
        <end position="146"/>
    </location>
</feature>
<reference evidence="10 11" key="1">
    <citation type="submission" date="2018-01" db="EMBL/GenBank/DDBJ databases">
        <title>Denitrification phenotypes of diverse strains of Pseudomonas stutzeri.</title>
        <authorList>
            <person name="Milligan D.A."/>
            <person name="Bergaust L."/>
            <person name="Bakken L.R."/>
            <person name="Frostegard A."/>
        </authorList>
    </citation>
    <scope>NUCLEOTIDE SEQUENCE [LARGE SCALE GENOMIC DNA]</scope>
    <source>
        <strain evidence="10 11">24a75</strain>
    </source>
</reference>
<comment type="similarity">
    <text evidence="2">Belongs to the UPF0702 family.</text>
</comment>
<dbReference type="GO" id="GO:0005886">
    <property type="term" value="C:plasma membrane"/>
    <property type="evidence" value="ECO:0007669"/>
    <property type="project" value="UniProtKB-SubCell"/>
</dbReference>
<name>A0A2N8T586_STUST</name>
<keyword evidence="5 7" id="KW-1133">Transmembrane helix</keyword>
<evidence type="ECO:0000256" key="3">
    <source>
        <dbReference type="ARBA" id="ARBA00022475"/>
    </source>
</evidence>
<feature type="transmembrane region" description="Helical" evidence="7">
    <location>
        <begin position="58"/>
        <end position="75"/>
    </location>
</feature>
<gene>
    <name evidence="10" type="ORF">CXK94_10250</name>
</gene>
<evidence type="ECO:0008006" key="12">
    <source>
        <dbReference type="Google" id="ProtNLM"/>
    </source>
</evidence>
<dbReference type="AlphaFoldDB" id="A0A2N8T586"/>
<dbReference type="Pfam" id="PF20730">
    <property type="entry name" value="YetF_N"/>
    <property type="match status" value="1"/>
</dbReference>
<dbReference type="Gene3D" id="3.30.240.20">
    <property type="entry name" value="bsu07140 like domains"/>
    <property type="match status" value="1"/>
</dbReference>
<feature type="domain" description="YetF-like N-terminal transmembrane" evidence="9">
    <location>
        <begin position="12"/>
        <end position="74"/>
    </location>
</feature>
<evidence type="ECO:0000256" key="5">
    <source>
        <dbReference type="ARBA" id="ARBA00022989"/>
    </source>
</evidence>
<evidence type="ECO:0000313" key="11">
    <source>
        <dbReference type="Proteomes" id="UP000236023"/>
    </source>
</evidence>
<dbReference type="InterPro" id="IPR048454">
    <property type="entry name" value="YetF_N"/>
</dbReference>
<evidence type="ECO:0000313" key="10">
    <source>
        <dbReference type="EMBL" id="PNG09910.1"/>
    </source>
</evidence>
<comment type="caution">
    <text evidence="10">The sequence shown here is derived from an EMBL/GenBank/DDBJ whole genome shotgun (WGS) entry which is preliminary data.</text>
</comment>
<dbReference type="RefSeq" id="WP_102894260.1">
    <property type="nucleotide sequence ID" value="NZ_JAMOHU010000025.1"/>
</dbReference>
<evidence type="ECO:0000256" key="4">
    <source>
        <dbReference type="ARBA" id="ARBA00022692"/>
    </source>
</evidence>
<evidence type="ECO:0000256" key="6">
    <source>
        <dbReference type="ARBA" id="ARBA00023136"/>
    </source>
</evidence>
<keyword evidence="4 7" id="KW-0812">Transmembrane</keyword>
<dbReference type="PANTHER" id="PTHR34582:SF6">
    <property type="entry name" value="UPF0702 TRANSMEMBRANE PROTEIN YCAP"/>
    <property type="match status" value="1"/>
</dbReference>
<evidence type="ECO:0000256" key="2">
    <source>
        <dbReference type="ARBA" id="ARBA00006448"/>
    </source>
</evidence>
<protein>
    <recommendedName>
        <fullName evidence="12">DUF421 domain-containing protein</fullName>
    </recommendedName>
</protein>
<keyword evidence="6 7" id="KW-0472">Membrane</keyword>
<dbReference type="InterPro" id="IPR023090">
    <property type="entry name" value="UPF0702_alpha/beta_dom_sf"/>
</dbReference>
<dbReference type="Pfam" id="PF04239">
    <property type="entry name" value="DUF421"/>
    <property type="match status" value="1"/>
</dbReference>
<organism evidence="10 11">
    <name type="scientific">Stutzerimonas stutzeri</name>
    <name type="common">Pseudomonas stutzeri</name>
    <dbReference type="NCBI Taxonomy" id="316"/>
    <lineage>
        <taxon>Bacteria</taxon>
        <taxon>Pseudomonadati</taxon>
        <taxon>Pseudomonadota</taxon>
        <taxon>Gammaproteobacteria</taxon>
        <taxon>Pseudomonadales</taxon>
        <taxon>Pseudomonadaceae</taxon>
        <taxon>Stutzerimonas</taxon>
    </lineage>
</organism>
<dbReference type="InterPro" id="IPR007353">
    <property type="entry name" value="DUF421"/>
</dbReference>